<dbReference type="AlphaFoldDB" id="A0A1F7JIJ3"/>
<organism evidence="7 8">
    <name type="scientific">Candidatus Roizmanbacteria bacterium RIFCSPLOWO2_02_FULL_36_11</name>
    <dbReference type="NCBI Taxonomy" id="1802071"/>
    <lineage>
        <taxon>Bacteria</taxon>
        <taxon>Candidatus Roizmaniibacteriota</taxon>
    </lineage>
</organism>
<proteinExistence type="inferred from homology"/>
<dbReference type="SFLD" id="SFLDS00005">
    <property type="entry name" value="Isoprenoid_Synthase_Type_I"/>
    <property type="match status" value="1"/>
</dbReference>
<evidence type="ECO:0000256" key="5">
    <source>
        <dbReference type="ARBA" id="ARBA00022842"/>
    </source>
</evidence>
<comment type="similarity">
    <text evidence="2 6">Belongs to the FPP/GGPP synthase family.</text>
</comment>
<reference evidence="7 8" key="1">
    <citation type="journal article" date="2016" name="Nat. Commun.">
        <title>Thousands of microbial genomes shed light on interconnected biogeochemical processes in an aquifer system.</title>
        <authorList>
            <person name="Anantharaman K."/>
            <person name="Brown C.T."/>
            <person name="Hug L.A."/>
            <person name="Sharon I."/>
            <person name="Castelle C.J."/>
            <person name="Probst A.J."/>
            <person name="Thomas B.C."/>
            <person name="Singh A."/>
            <person name="Wilkins M.J."/>
            <person name="Karaoz U."/>
            <person name="Brodie E.L."/>
            <person name="Williams K.H."/>
            <person name="Hubbard S.S."/>
            <person name="Banfield J.F."/>
        </authorList>
    </citation>
    <scope>NUCLEOTIDE SEQUENCE [LARGE SCALE GENOMIC DNA]</scope>
</reference>
<dbReference type="PANTHER" id="PTHR12001:SF85">
    <property type="entry name" value="SHORT CHAIN ISOPRENYL DIPHOSPHATE SYNTHASE"/>
    <property type="match status" value="1"/>
</dbReference>
<gene>
    <name evidence="7" type="ORF">A3H78_06060</name>
</gene>
<comment type="caution">
    <text evidence="7">The sequence shown here is derived from an EMBL/GenBank/DDBJ whole genome shotgun (WGS) entry which is preliminary data.</text>
</comment>
<dbReference type="SUPFAM" id="SSF48576">
    <property type="entry name" value="Terpenoid synthases"/>
    <property type="match status" value="1"/>
</dbReference>
<dbReference type="GO" id="GO:0046872">
    <property type="term" value="F:metal ion binding"/>
    <property type="evidence" value="ECO:0007669"/>
    <property type="project" value="UniProtKB-KW"/>
</dbReference>
<dbReference type="PROSITE" id="PS00723">
    <property type="entry name" value="POLYPRENYL_SYNTHASE_1"/>
    <property type="match status" value="1"/>
</dbReference>
<dbReference type="Pfam" id="PF00348">
    <property type="entry name" value="polyprenyl_synt"/>
    <property type="match status" value="1"/>
</dbReference>
<dbReference type="GO" id="GO:0004659">
    <property type="term" value="F:prenyltransferase activity"/>
    <property type="evidence" value="ECO:0007669"/>
    <property type="project" value="InterPro"/>
</dbReference>
<name>A0A1F7JIJ3_9BACT</name>
<evidence type="ECO:0000256" key="1">
    <source>
        <dbReference type="ARBA" id="ARBA00001946"/>
    </source>
</evidence>
<evidence type="ECO:0000313" key="7">
    <source>
        <dbReference type="EMBL" id="OGK55430.1"/>
    </source>
</evidence>
<dbReference type="InterPro" id="IPR000092">
    <property type="entry name" value="Polyprenyl_synt"/>
</dbReference>
<dbReference type="GO" id="GO:0008299">
    <property type="term" value="P:isoprenoid biosynthetic process"/>
    <property type="evidence" value="ECO:0007669"/>
    <property type="project" value="InterPro"/>
</dbReference>
<dbReference type="Proteomes" id="UP000177418">
    <property type="component" value="Unassembled WGS sequence"/>
</dbReference>
<evidence type="ECO:0000256" key="6">
    <source>
        <dbReference type="RuleBase" id="RU004466"/>
    </source>
</evidence>
<sequence length="356" mass="40692">MTDAVNKYFMKKKEEINDYVERIFLNKRQDYIHFGSFGNNAIERLKEMTLGGKGVRGGLLIFTADAYKAKNQELVMEISATIELIHSSLLIHDDIADNDMTRRGKPTIYAQYLPFAKSKEIDDPINFGKSIATVIGDIGFFIAGRHLIDSTKNLENNYQILSYIFREIIYVCFAQLDDITFGFSSGSPGITNIKRVYQYKTARYSFSMPFTLGAMLARVNENTIHILQSIGNDLGFIYQLRDDDMGLFSEEATIGKPVGSDIRENKKTLIRELLYKKAAPSEKEFLNNTFGNKELSNQNIEKVKKMVIDLGVKKEIENLIISYQKQAAKKIGKLNLAKKDQEFLYELINYVEVRKN</sequence>
<evidence type="ECO:0000313" key="8">
    <source>
        <dbReference type="Proteomes" id="UP000177418"/>
    </source>
</evidence>
<dbReference type="InterPro" id="IPR008949">
    <property type="entry name" value="Isoprenoid_synthase_dom_sf"/>
</dbReference>
<keyword evidence="3 6" id="KW-0808">Transferase</keyword>
<keyword evidence="5" id="KW-0460">Magnesium</keyword>
<comment type="cofactor">
    <cofactor evidence="1">
        <name>Mg(2+)</name>
        <dbReference type="ChEBI" id="CHEBI:18420"/>
    </cofactor>
</comment>
<dbReference type="PANTHER" id="PTHR12001">
    <property type="entry name" value="GERANYLGERANYL PYROPHOSPHATE SYNTHASE"/>
    <property type="match status" value="1"/>
</dbReference>
<evidence type="ECO:0000256" key="3">
    <source>
        <dbReference type="ARBA" id="ARBA00022679"/>
    </source>
</evidence>
<keyword evidence="4" id="KW-0479">Metal-binding</keyword>
<evidence type="ECO:0008006" key="9">
    <source>
        <dbReference type="Google" id="ProtNLM"/>
    </source>
</evidence>
<dbReference type="InterPro" id="IPR033749">
    <property type="entry name" value="Polyprenyl_synt_CS"/>
</dbReference>
<dbReference type="Gene3D" id="1.10.600.10">
    <property type="entry name" value="Farnesyl Diphosphate Synthase"/>
    <property type="match status" value="1"/>
</dbReference>
<evidence type="ECO:0000256" key="2">
    <source>
        <dbReference type="ARBA" id="ARBA00006706"/>
    </source>
</evidence>
<evidence type="ECO:0000256" key="4">
    <source>
        <dbReference type="ARBA" id="ARBA00022723"/>
    </source>
</evidence>
<dbReference type="EMBL" id="MGAV01000004">
    <property type="protein sequence ID" value="OGK55430.1"/>
    <property type="molecule type" value="Genomic_DNA"/>
</dbReference>
<accession>A0A1F7JIJ3</accession>
<protein>
    <recommendedName>
        <fullName evidence="9">Polyprenyl synthetase</fullName>
    </recommendedName>
</protein>